<protein>
    <submittedName>
        <fullName evidence="1">Uncharacterized protein</fullName>
    </submittedName>
</protein>
<accession>Q46MY4</accession>
<dbReference type="AlphaFoldDB" id="Q46MY4"/>
<dbReference type="HOGENOM" id="CLU_2568108_0_0_4"/>
<dbReference type="EMBL" id="CP000092">
    <property type="protein sequence ID" value="AAZ65491.1"/>
    <property type="molecule type" value="Genomic_DNA"/>
</dbReference>
<gene>
    <name evidence="1" type="ordered locus">Reut_C6176</name>
</gene>
<organism evidence="1">
    <name type="scientific">Cupriavidus pinatubonensis (strain JMP 134 / LMG 1197)</name>
    <name type="common">Cupriavidus necator (strain JMP 134)</name>
    <dbReference type="NCBI Taxonomy" id="264198"/>
    <lineage>
        <taxon>Bacteria</taxon>
        <taxon>Pseudomonadati</taxon>
        <taxon>Pseudomonadota</taxon>
        <taxon>Betaproteobacteria</taxon>
        <taxon>Burkholderiales</taxon>
        <taxon>Burkholderiaceae</taxon>
        <taxon>Cupriavidus</taxon>
    </lineage>
</organism>
<sequence>MPFPTSVRDDTRTDRDADAADDQCLVAVVRRRQGFWHDARDLTDAARGYRQSRVLPEMPGAALALLFPARAIQYRQGPGPL</sequence>
<dbReference type="KEGG" id="reu:Reut_C6176"/>
<reference evidence="1" key="1">
    <citation type="submission" date="2005-08" db="EMBL/GenBank/DDBJ databases">
        <title>Complete sequence of a megaplasmid of Ralstonia eutropha JMP134.</title>
        <authorList>
            <person name="Copeland A."/>
            <person name="Lucas S."/>
            <person name="Lapidus A."/>
            <person name="Barry K."/>
            <person name="Detter J.C."/>
            <person name="Glavina T."/>
            <person name="Hammon N."/>
            <person name="Israni S."/>
            <person name="Pitluck S."/>
            <person name="Goltsman E."/>
            <person name="Martinez M."/>
            <person name="Vergez L."/>
            <person name="Larimer F."/>
            <person name="Land M."/>
            <person name="Lykidis A."/>
            <person name="Richardson P."/>
        </authorList>
    </citation>
    <scope>NUCLEOTIDE SEQUENCE [LARGE SCALE GENOMIC DNA]</scope>
    <source>
        <strain evidence="1">JMP134</strain>
        <plasmid evidence="1">megaplasmid</plasmid>
    </source>
</reference>
<geneLocation type="plasmid" evidence="1">
    <name>megaplasmid</name>
</geneLocation>
<name>Q46MY4_CUPPJ</name>
<evidence type="ECO:0000313" key="1">
    <source>
        <dbReference type="EMBL" id="AAZ65491.1"/>
    </source>
</evidence>
<keyword evidence="1" id="KW-0614">Plasmid</keyword>
<proteinExistence type="predicted"/>